<name>A0AAV7R3C5_PLEWA</name>
<accession>A0AAV7R3C5</accession>
<comment type="caution">
    <text evidence="1">The sequence shown here is derived from an EMBL/GenBank/DDBJ whole genome shotgun (WGS) entry which is preliminary data.</text>
</comment>
<evidence type="ECO:0000313" key="1">
    <source>
        <dbReference type="EMBL" id="KAJ1145248.1"/>
    </source>
</evidence>
<organism evidence="1 2">
    <name type="scientific">Pleurodeles waltl</name>
    <name type="common">Iberian ribbed newt</name>
    <dbReference type="NCBI Taxonomy" id="8319"/>
    <lineage>
        <taxon>Eukaryota</taxon>
        <taxon>Metazoa</taxon>
        <taxon>Chordata</taxon>
        <taxon>Craniata</taxon>
        <taxon>Vertebrata</taxon>
        <taxon>Euteleostomi</taxon>
        <taxon>Amphibia</taxon>
        <taxon>Batrachia</taxon>
        <taxon>Caudata</taxon>
        <taxon>Salamandroidea</taxon>
        <taxon>Salamandridae</taxon>
        <taxon>Pleurodelinae</taxon>
        <taxon>Pleurodeles</taxon>
    </lineage>
</organism>
<gene>
    <name evidence="1" type="ORF">NDU88_011539</name>
</gene>
<sequence length="87" mass="9418">MRADAWRAVGGHGWEEQTAGRMVAAAWLCVQRLLQVSAVGGVLSAVVGTGLESYHGRLVVGGARLRTRWARRLRARHRAGVVQRTGS</sequence>
<dbReference type="Proteomes" id="UP001066276">
    <property type="component" value="Chromosome 6"/>
</dbReference>
<protein>
    <submittedName>
        <fullName evidence="1">Uncharacterized protein</fullName>
    </submittedName>
</protein>
<dbReference type="AlphaFoldDB" id="A0AAV7R3C5"/>
<evidence type="ECO:0000313" key="2">
    <source>
        <dbReference type="Proteomes" id="UP001066276"/>
    </source>
</evidence>
<reference evidence="1" key="1">
    <citation type="journal article" date="2022" name="bioRxiv">
        <title>Sequencing and chromosome-scale assembly of the giantPleurodeles waltlgenome.</title>
        <authorList>
            <person name="Brown T."/>
            <person name="Elewa A."/>
            <person name="Iarovenko S."/>
            <person name="Subramanian E."/>
            <person name="Araus A.J."/>
            <person name="Petzold A."/>
            <person name="Susuki M."/>
            <person name="Suzuki K.-i.T."/>
            <person name="Hayashi T."/>
            <person name="Toyoda A."/>
            <person name="Oliveira C."/>
            <person name="Osipova E."/>
            <person name="Leigh N.D."/>
            <person name="Simon A."/>
            <person name="Yun M.H."/>
        </authorList>
    </citation>
    <scope>NUCLEOTIDE SEQUENCE</scope>
    <source>
        <strain evidence="1">20211129_DDA</strain>
        <tissue evidence="1">Liver</tissue>
    </source>
</reference>
<dbReference type="EMBL" id="JANPWB010000010">
    <property type="protein sequence ID" value="KAJ1145248.1"/>
    <property type="molecule type" value="Genomic_DNA"/>
</dbReference>
<proteinExistence type="predicted"/>
<keyword evidence="2" id="KW-1185">Reference proteome</keyword>